<gene>
    <name evidence="6" type="ORF">IAG44_15945</name>
</gene>
<dbReference type="InterPro" id="IPR001764">
    <property type="entry name" value="Glyco_hydro_3_N"/>
</dbReference>
<dbReference type="Proteomes" id="UP000516052">
    <property type="component" value="Chromosome"/>
</dbReference>
<name>A0A7H0ISM7_9ACTN</name>
<dbReference type="Gene3D" id="2.60.120.380">
    <property type="match status" value="1"/>
</dbReference>
<evidence type="ECO:0000259" key="4">
    <source>
        <dbReference type="SMART" id="SM00758"/>
    </source>
</evidence>
<keyword evidence="2 6" id="KW-0378">Hydrolase</keyword>
<dbReference type="GO" id="GO:0005975">
    <property type="term" value="P:carbohydrate metabolic process"/>
    <property type="evidence" value="ECO:0007669"/>
    <property type="project" value="InterPro"/>
</dbReference>
<dbReference type="SUPFAM" id="SSF52279">
    <property type="entry name" value="Beta-D-glucan exohydrolase, C-terminal domain"/>
    <property type="match status" value="1"/>
</dbReference>
<dbReference type="InterPro" id="IPR013783">
    <property type="entry name" value="Ig-like_fold"/>
</dbReference>
<evidence type="ECO:0000259" key="5">
    <source>
        <dbReference type="SMART" id="SM01217"/>
    </source>
</evidence>
<dbReference type="SMART" id="SM00758">
    <property type="entry name" value="PA14"/>
    <property type="match status" value="1"/>
</dbReference>
<reference evidence="6 7" key="1">
    <citation type="submission" date="2020-08" db="EMBL/GenBank/DDBJ databases">
        <title>A novel species.</title>
        <authorList>
            <person name="Gao J."/>
        </authorList>
    </citation>
    <scope>NUCLEOTIDE SEQUENCE [LARGE SCALE GENOMIC DNA]</scope>
    <source>
        <strain evidence="6 7">CRXT-G-22</strain>
    </source>
</reference>
<evidence type="ECO:0000313" key="6">
    <source>
        <dbReference type="EMBL" id="QNP75793.1"/>
    </source>
</evidence>
<dbReference type="InterPro" id="IPR036881">
    <property type="entry name" value="Glyco_hydro_3_C_sf"/>
</dbReference>
<dbReference type="InterPro" id="IPR026891">
    <property type="entry name" value="Fn3-like"/>
</dbReference>
<dbReference type="Gene3D" id="3.40.50.1700">
    <property type="entry name" value="Glycoside hydrolase family 3 C-terminal domain"/>
    <property type="match status" value="1"/>
</dbReference>
<dbReference type="PANTHER" id="PTHR42715">
    <property type="entry name" value="BETA-GLUCOSIDASE"/>
    <property type="match status" value="1"/>
</dbReference>
<evidence type="ECO:0000256" key="2">
    <source>
        <dbReference type="ARBA" id="ARBA00022801"/>
    </source>
</evidence>
<dbReference type="InterPro" id="IPR036962">
    <property type="entry name" value="Glyco_hydro_3_N_sf"/>
</dbReference>
<dbReference type="GO" id="GO:0004553">
    <property type="term" value="F:hydrolase activity, hydrolyzing O-glycosyl compounds"/>
    <property type="evidence" value="ECO:0007669"/>
    <property type="project" value="InterPro"/>
</dbReference>
<keyword evidence="7" id="KW-1185">Reference proteome</keyword>
<dbReference type="InterPro" id="IPR002772">
    <property type="entry name" value="Glyco_hydro_3_C"/>
</dbReference>
<organism evidence="6 7">
    <name type="scientific">Streptomyces roseirectus</name>
    <dbReference type="NCBI Taxonomy" id="2768066"/>
    <lineage>
        <taxon>Bacteria</taxon>
        <taxon>Bacillati</taxon>
        <taxon>Actinomycetota</taxon>
        <taxon>Actinomycetes</taxon>
        <taxon>Kitasatosporales</taxon>
        <taxon>Streptomycetaceae</taxon>
        <taxon>Streptomyces</taxon>
    </lineage>
</organism>
<evidence type="ECO:0000313" key="7">
    <source>
        <dbReference type="Proteomes" id="UP000516052"/>
    </source>
</evidence>
<dbReference type="KEGG" id="sroi:IAG44_15945"/>
<dbReference type="EMBL" id="CP060828">
    <property type="protein sequence ID" value="QNP75793.1"/>
    <property type="molecule type" value="Genomic_DNA"/>
</dbReference>
<evidence type="ECO:0000256" key="1">
    <source>
        <dbReference type="ARBA" id="ARBA00005336"/>
    </source>
</evidence>
<dbReference type="InterPro" id="IPR050288">
    <property type="entry name" value="Cellulose_deg_GH3"/>
</dbReference>
<dbReference type="Pfam" id="PF01915">
    <property type="entry name" value="Glyco_hydro_3_C"/>
    <property type="match status" value="1"/>
</dbReference>
<feature type="region of interest" description="Disordered" evidence="3">
    <location>
        <begin position="598"/>
        <end position="617"/>
    </location>
</feature>
<sequence>MTLDEKLSFVHWTVTLSGPFSVGYLPGVPRLGIPEIRAADGPAGIRLNEGTAAALPAPVALASSFDDELAKSYGATMGRDGRALGQDLVMGPMMNIIRVPQAGRNYETFSEDPLVSARTAAAEIQGIQGQGLMATAKHFAENNQENNRENIDVNVDEQTLHEIELPAFRSAAKAGVSSFMCAYNKVNGTPSCGNAELLNDVLRTQWDFGGWVMSDWMATHSTDSLTKGLDQELGIDWADSVNGSIPGGKYFGEPLKAAVQEGRIPVAALDTAVSRIVTQLQRFGLVGANPPARPARDIAGAAQVAQRVAEQGAVLLRNQDQALPLTGAAAKSIAVIGPTAKEPKVAGLGSAHVVPDSAAAPLDTIRARAGADSTVTYSTGEELVGSPLPADALTPAFAGGEVLEPGTIGSIYNGVLTVPEDGDYRLAVRVTGGAASVQLDGAPAIPAGVAYGKVSSVPLRLTAGQHKLSITGQTTGTKPLTLDLSWVTPQAAEAAIDQAVTAAKAARTAVVFAYDDGAEGADRTSLALPGRQEQLISRVAQANPNTVVVLNTGSSLTMPWLDSTAAVLDMWYPGQSGAEATTSLLFGDANPSGRLTQTFPASIDSTPVAGDPQRYPGVNGEQTYSEGIYVGYRWYDKNKVRPLFPFGYGLSYTSFAYRDPSVTPAGDGYDVAFTLTNTGQRAGKEVAQVYLGASPDVRAPQADKALAGYTKVELAPGQSRRVTVHIDGQQLKYWNSTTHGWSTGSGARSVHIGSSSVNLPLETRVVVPAS</sequence>
<comment type="similarity">
    <text evidence="1">Belongs to the glycosyl hydrolase 3 family.</text>
</comment>
<accession>A0A7H0ISM7</accession>
<proteinExistence type="inferred from homology"/>
<feature type="domain" description="PA14" evidence="4">
    <location>
        <begin position="367"/>
        <end position="499"/>
    </location>
</feature>
<dbReference type="AlphaFoldDB" id="A0A7H0ISM7"/>
<feature type="domain" description="Fibronectin type III-like" evidence="5">
    <location>
        <begin position="685"/>
        <end position="756"/>
    </location>
</feature>
<dbReference type="PANTHER" id="PTHR42715:SF10">
    <property type="entry name" value="BETA-GLUCOSIDASE"/>
    <property type="match status" value="1"/>
</dbReference>
<dbReference type="InterPro" id="IPR011658">
    <property type="entry name" value="PA14_dom"/>
</dbReference>
<dbReference type="SUPFAM" id="SSF51445">
    <property type="entry name" value="(Trans)glycosidases"/>
    <property type="match status" value="1"/>
</dbReference>
<dbReference type="PRINTS" id="PR00133">
    <property type="entry name" value="GLHYDRLASE3"/>
</dbReference>
<dbReference type="Gene3D" id="2.60.40.10">
    <property type="entry name" value="Immunoglobulins"/>
    <property type="match status" value="1"/>
</dbReference>
<dbReference type="Pfam" id="PF00933">
    <property type="entry name" value="Glyco_hydro_3"/>
    <property type="match status" value="1"/>
</dbReference>
<protein>
    <submittedName>
        <fullName evidence="6">Glycoside hydrolase family 3 C-terminal domain-containing protein</fullName>
    </submittedName>
</protein>
<evidence type="ECO:0000256" key="3">
    <source>
        <dbReference type="SAM" id="MobiDB-lite"/>
    </source>
</evidence>
<dbReference type="InterPro" id="IPR017853">
    <property type="entry name" value="GH"/>
</dbReference>
<dbReference type="Gene3D" id="3.20.20.300">
    <property type="entry name" value="Glycoside hydrolase, family 3, N-terminal domain"/>
    <property type="match status" value="1"/>
</dbReference>
<dbReference type="SMART" id="SM01217">
    <property type="entry name" value="Fn3_like"/>
    <property type="match status" value="1"/>
</dbReference>
<dbReference type="Pfam" id="PF14310">
    <property type="entry name" value="Fn3-like"/>
    <property type="match status" value="1"/>
</dbReference>